<evidence type="ECO:0000256" key="5">
    <source>
        <dbReference type="ARBA" id="ARBA00022989"/>
    </source>
</evidence>
<dbReference type="InterPro" id="IPR039877">
    <property type="entry name" value="TMEM131-like"/>
</dbReference>
<dbReference type="InterPro" id="IPR056311">
    <property type="entry name" value="TMEM131_Ig_2"/>
</dbReference>
<evidence type="ECO:0000259" key="10">
    <source>
        <dbReference type="Pfam" id="PF24495"/>
    </source>
</evidence>
<feature type="compositionally biased region" description="Basic and acidic residues" evidence="7">
    <location>
        <begin position="1484"/>
        <end position="1500"/>
    </location>
</feature>
<feature type="domain" description="TMEM131L fourth Ig-like" evidence="11">
    <location>
        <begin position="1027"/>
        <end position="1165"/>
    </location>
</feature>
<dbReference type="InterPro" id="IPR022113">
    <property type="entry name" value="TMEM131L_N"/>
</dbReference>
<evidence type="ECO:0000259" key="12">
    <source>
        <dbReference type="Pfam" id="PF24501"/>
    </source>
</evidence>
<keyword evidence="6 8" id="KW-0472">Membrane</keyword>
<dbReference type="OrthoDB" id="168404at2759"/>
<dbReference type="Proteomes" id="UP000276133">
    <property type="component" value="Unassembled WGS sequence"/>
</dbReference>
<evidence type="ECO:0000313" key="14">
    <source>
        <dbReference type="Proteomes" id="UP000276133"/>
    </source>
</evidence>
<feature type="domain" description="TMEM131L fifth Ig-like" evidence="12">
    <location>
        <begin position="1286"/>
        <end position="1353"/>
    </location>
</feature>
<dbReference type="Pfam" id="PF12371">
    <property type="entry name" value="TMEM131_like_N"/>
    <property type="match status" value="1"/>
</dbReference>
<dbReference type="Gene3D" id="2.60.40.10">
    <property type="entry name" value="Immunoglobulins"/>
    <property type="match status" value="2"/>
</dbReference>
<proteinExistence type="inferred from homology"/>
<evidence type="ECO:0000256" key="6">
    <source>
        <dbReference type="ARBA" id="ARBA00023136"/>
    </source>
</evidence>
<feature type="region of interest" description="Disordered" evidence="7">
    <location>
        <begin position="1448"/>
        <end position="1587"/>
    </location>
</feature>
<keyword evidence="4" id="KW-0732">Signal</keyword>
<evidence type="ECO:0000256" key="7">
    <source>
        <dbReference type="SAM" id="MobiDB-lite"/>
    </source>
</evidence>
<keyword evidence="3 8" id="KW-0812">Transmembrane</keyword>
<evidence type="ECO:0000259" key="11">
    <source>
        <dbReference type="Pfam" id="PF24499"/>
    </source>
</evidence>
<dbReference type="Pfam" id="PF24499">
    <property type="entry name" value="Ig_TMEM131L_4"/>
    <property type="match status" value="1"/>
</dbReference>
<organism evidence="13 14">
    <name type="scientific">Brachionus plicatilis</name>
    <name type="common">Marine rotifer</name>
    <name type="synonym">Brachionus muelleri</name>
    <dbReference type="NCBI Taxonomy" id="10195"/>
    <lineage>
        <taxon>Eukaryota</taxon>
        <taxon>Metazoa</taxon>
        <taxon>Spiralia</taxon>
        <taxon>Gnathifera</taxon>
        <taxon>Rotifera</taxon>
        <taxon>Eurotatoria</taxon>
        <taxon>Monogononta</taxon>
        <taxon>Pseudotrocha</taxon>
        <taxon>Ploima</taxon>
        <taxon>Brachionidae</taxon>
        <taxon>Brachionus</taxon>
    </lineage>
</organism>
<reference evidence="13 14" key="1">
    <citation type="journal article" date="2018" name="Sci. Rep.">
        <title>Genomic signatures of local adaptation to the degree of environmental predictability in rotifers.</title>
        <authorList>
            <person name="Franch-Gras L."/>
            <person name="Hahn C."/>
            <person name="Garcia-Roger E.M."/>
            <person name="Carmona M.J."/>
            <person name="Serra M."/>
            <person name="Gomez A."/>
        </authorList>
    </citation>
    <scope>NUCLEOTIDE SEQUENCE [LARGE SCALE GENOMIC DNA]</scope>
    <source>
        <strain evidence="13">HYR1</strain>
    </source>
</reference>
<feature type="domain" description="TMEM131 second Ig-like" evidence="10">
    <location>
        <begin position="216"/>
        <end position="325"/>
    </location>
</feature>
<keyword evidence="14" id="KW-1185">Reference proteome</keyword>
<dbReference type="InterPro" id="IPR013783">
    <property type="entry name" value="Ig-like_fold"/>
</dbReference>
<comment type="subcellular location">
    <subcellularLocation>
        <location evidence="1">Membrane</location>
        <topology evidence="1">Single-pass type I membrane protein</topology>
    </subcellularLocation>
</comment>
<dbReference type="Pfam" id="PF24501">
    <property type="entry name" value="Ig_TMEM131L_5"/>
    <property type="match status" value="1"/>
</dbReference>
<feature type="transmembrane region" description="Helical" evidence="8">
    <location>
        <begin position="21"/>
        <end position="42"/>
    </location>
</feature>
<evidence type="ECO:0000259" key="9">
    <source>
        <dbReference type="Pfam" id="PF12371"/>
    </source>
</evidence>
<sequence>MSRMPVKTNSTPNCFPIGIYSKLNLTVTILVFFLITNCILFVHCEESNFFFDHGDAIKFSSESNDNHLQNLIHKNLFSLFSSEMSILDSIEETSENSGNTEMFADTDHDINDSSFVKFHPTRLDFKKQQIGVPVVRTVYLINSDKEPLKLESISGSTKHFYCSFFVDKVIPVNGNSSFDVYFLARELGSIESLLYINTNKGILKYHIQGEGIQNKYRLKPILDARIPLNTTFTSVINLHNPTTEFLQVTEVYSSDDDLHIQVPNNEIFNLLNDHADQSLDSKKRIVFQNFNKNKWNLEPYETKPIVMMHFMGRTANNHTAFLCIKANQYSNKVTNKVPIINKTWNPDIDSQSMFSEEVNKEISFVLPIELEVSQNLGIFAPYKQIDFGLVTFKKVNFNYGTFVPSKVSNSESINYYTIAHSFGSERVVDLYLANSGPNFLSIENISLFKPNEALEIDFVKEIVLPPTIDQLTKVAKIKYNPLQSIENRGQIIVRTNDTNKSFSINFKSDFIEGSLEYDANQVKFLLDENTQSEILREIELLSTFELPIVVHKIELNQIAQNFFKIYDYKNPVYFESNSDAEYEKKRVFRLKFSQKHYFEYKREIESECDQKSPRNDFLNQIPKIYIYTNLTNFEIPLYVYNNLLIFAKHESNDEYSIENLSELDLNFLKLNVEEKSSFQIINPNPEKITINLAEIKKKSYHGHKDLEIKFRSKMTMYESVMENFDTLNNKGQSKESYFLKLNQKSKIDIPPGARVLIDIYITSLIKNRNQNILISSDYLFFSLDFFTNYETRTLPIQFRVLNGSINLIDRDSVELFKMNFKVFPYQTFTHPIILKSTFAEDLQIESLEFKHYGNLFDFKWEDSKDMNLEDDEVTAGTSNALIRANKTTSVGHLEFDPKLLCLEHTYLGIQPNEDFSIKKLSNAIVTKLDQLENASLSLIHNLWLKTFKINNLNFLSSEKILQAVDFDAKMLTIMDQNFQNLNKLTHEFKSSLDIKIGRKNGSNLNLSISFPIEFSFERPRITLPNSISFDTTQIYLESSTRNITLLNPSKSSVLIQILLLDSYSSNEKFLDLINSNRFLTKHKNLSNFSTKMFSLSLVHKNLAQHQKINKLLHDMDIQPDKQSIVTILEPYETVFVKIKFSPTKLGSFENFLIIRNNLTLVETYHLKAEAGTAEIRINDQAPTHTSNFVNKEFRHRTVGQSFLEIKMSAEMEICGSMDRDRNDRLHGLFSLNTSILEYLNVLDASSGNCAKKSDGDCQVPKFGDTSKKWYKNREGIVLRNLFRVKNIGTTDLMVFKILLDGEPCISQGFEVHNCRPFKLGRNFDPKFHLDIRYQPDFTNSVIQKRLTLVTNIGDLEYHVRVRIPHTLLTFCHDSLPRPPLENYLIYLCLILLTFLLTIIFISAIFESKSIVNFQMVNLKRSIGQKKEFTALQVASEFNLQKEVSVSNKHSAQSVTRAKSLNETETKQVKSPKAGRKHTTSPRTNETKSKAKKSPKEKDTFGFEPLEIDIKSPSSPKAQKKEEKKSCEAPVDSTETKNRKEKKKSKCNKQAKSESAVIYKTISSSSRGSISANSSGTSTPSPSVSMSPVQFVDSKSKCATQLENKEIRKELKSGKVETEKSGQQTLIQNTIDETLKNLKKASSNEQASAGPNETDTDEAFEQNLTMLNLLNILNYQQEPVLDVPSSSAHHNGLILSHLKQLYQSNPIAQMNALVGSNPAREMFPRFQNESASFFAHQHNLSNLMINSNSNENFDSFSRSVSILSKRSPSSETSLSPQRIFKPIKNTDLHEECNHDKNSTDSAAKSNFWHQVKEDCEFEDTLVVEEFNPDDEYDSMVEQTEQFDSLFFRHSRDDKANETPRMKIPLNKTLSVPSNPSMTDFDSKIYSFELEDNFNRHIKFGPIERPKNGLNESQYRKQNSINQNTNNFTQLRSQAHQGPLTFNEFKLFGSETKSDLDNALECLVPSGNSQSNKNQAWNSVLLNEFNIFPTTSEQDPVDFIKNIWSDKFINDNTENYGN</sequence>
<evidence type="ECO:0000256" key="4">
    <source>
        <dbReference type="ARBA" id="ARBA00022729"/>
    </source>
</evidence>
<dbReference type="PANTHER" id="PTHR22050:SF0">
    <property type="entry name" value="TRANSMEMBRANE PROTEIN 131 HOMOLOG"/>
    <property type="match status" value="1"/>
</dbReference>
<evidence type="ECO:0000256" key="3">
    <source>
        <dbReference type="ARBA" id="ARBA00022692"/>
    </source>
</evidence>
<dbReference type="GO" id="GO:0016020">
    <property type="term" value="C:membrane"/>
    <property type="evidence" value="ECO:0007669"/>
    <property type="project" value="UniProtKB-SubCell"/>
</dbReference>
<dbReference type="Pfam" id="PF24495">
    <property type="entry name" value="Ig_TMEM131_2"/>
    <property type="match status" value="1"/>
</dbReference>
<dbReference type="STRING" id="10195.A0A3M7QJJ2"/>
<gene>
    <name evidence="13" type="ORF">BpHYR1_009949</name>
</gene>
<dbReference type="InterPro" id="IPR055436">
    <property type="entry name" value="Ig_TMEM131L_4"/>
</dbReference>
<feature type="compositionally biased region" description="Basic residues" evidence="7">
    <location>
        <begin position="1538"/>
        <end position="1548"/>
    </location>
</feature>
<evidence type="ECO:0000256" key="2">
    <source>
        <dbReference type="ARBA" id="ARBA00006682"/>
    </source>
</evidence>
<protein>
    <submittedName>
        <fullName evidence="13">Transmembrane protein-like</fullName>
    </submittedName>
</protein>
<evidence type="ECO:0000256" key="8">
    <source>
        <dbReference type="SAM" id="Phobius"/>
    </source>
</evidence>
<evidence type="ECO:0000256" key="1">
    <source>
        <dbReference type="ARBA" id="ARBA00004479"/>
    </source>
</evidence>
<accession>A0A3M7QJJ2</accession>
<evidence type="ECO:0000313" key="13">
    <source>
        <dbReference type="EMBL" id="RNA11135.1"/>
    </source>
</evidence>
<dbReference type="InterPro" id="IPR055437">
    <property type="entry name" value="TMEM131L_Ig_5"/>
</dbReference>
<comment type="caution">
    <text evidence="13">The sequence shown here is derived from an EMBL/GenBank/DDBJ whole genome shotgun (WGS) entry which is preliminary data.</text>
</comment>
<comment type="similarity">
    <text evidence="2">Belongs to the TMEM131 family.</text>
</comment>
<feature type="compositionally biased region" description="Low complexity" evidence="7">
    <location>
        <begin position="1561"/>
        <end position="1586"/>
    </location>
</feature>
<feature type="transmembrane region" description="Helical" evidence="8">
    <location>
        <begin position="1383"/>
        <end position="1405"/>
    </location>
</feature>
<feature type="domain" description="Transmembrane protein 131-like N-terminal" evidence="9">
    <location>
        <begin position="116"/>
        <end position="198"/>
    </location>
</feature>
<keyword evidence="5 8" id="KW-1133">Transmembrane helix</keyword>
<feature type="compositionally biased region" description="Polar residues" evidence="7">
    <location>
        <begin position="1448"/>
        <end position="1458"/>
    </location>
</feature>
<name>A0A3M7QJJ2_BRAPC</name>
<dbReference type="EMBL" id="REGN01006037">
    <property type="protein sequence ID" value="RNA11135.1"/>
    <property type="molecule type" value="Genomic_DNA"/>
</dbReference>
<dbReference type="PANTHER" id="PTHR22050">
    <property type="entry name" value="RW1 PROTEIN HOMOLOG"/>
    <property type="match status" value="1"/>
</dbReference>